<keyword evidence="9" id="KW-1185">Reference proteome</keyword>
<dbReference type="PANTHER" id="PTHR38459">
    <property type="entry name" value="PROPHAGE BACTOPRENOL-LINKED GLUCOSE TRANSLOCASE HOMOLOG"/>
    <property type="match status" value="1"/>
</dbReference>
<comment type="caution">
    <text evidence="8">The sequence shown here is derived from an EMBL/GenBank/DDBJ whole genome shotgun (WGS) entry which is preliminary data.</text>
</comment>
<comment type="subcellular location">
    <subcellularLocation>
        <location evidence="1">Membrane</location>
        <topology evidence="1">Multi-pass membrane protein</topology>
    </subcellularLocation>
</comment>
<protein>
    <recommendedName>
        <fullName evidence="7">GtrA/DPMS transmembrane domain-containing protein</fullName>
    </recommendedName>
</protein>
<name>A0ABQ6G2E0_9CHLR</name>
<evidence type="ECO:0000256" key="4">
    <source>
        <dbReference type="ARBA" id="ARBA00022989"/>
    </source>
</evidence>
<keyword evidence="4 6" id="KW-1133">Transmembrane helix</keyword>
<dbReference type="Proteomes" id="UP001344906">
    <property type="component" value="Unassembled WGS sequence"/>
</dbReference>
<feature type="transmembrane region" description="Helical" evidence="6">
    <location>
        <begin position="58"/>
        <end position="78"/>
    </location>
</feature>
<keyword evidence="3 6" id="KW-0812">Transmembrane</keyword>
<organism evidence="8 9">
    <name type="scientific">Dictyobacter halimunensis</name>
    <dbReference type="NCBI Taxonomy" id="3026934"/>
    <lineage>
        <taxon>Bacteria</taxon>
        <taxon>Bacillati</taxon>
        <taxon>Chloroflexota</taxon>
        <taxon>Ktedonobacteria</taxon>
        <taxon>Ktedonobacterales</taxon>
        <taxon>Dictyobacteraceae</taxon>
        <taxon>Dictyobacter</taxon>
    </lineage>
</organism>
<sequence>MVALIKRLFNMRIVRYGLVGGIGIPVNVVALFIFQHLLSVFHLTVNFSLFGYHSSVNLLYALASACAFEVSTTINFLLNQIYTYGEQRLHGWHWVRRALKAQVTSLSALLLTFAIGLVLVYGLHVNEYIANPIGIIVVFIYNFFISKRFVYRPTPTTTTPVGELLDEQVEVPTR</sequence>
<dbReference type="InterPro" id="IPR051401">
    <property type="entry name" value="GtrA_CellWall_Glycosyl"/>
</dbReference>
<evidence type="ECO:0000256" key="6">
    <source>
        <dbReference type="SAM" id="Phobius"/>
    </source>
</evidence>
<reference evidence="8 9" key="1">
    <citation type="submission" date="2023-02" db="EMBL/GenBank/DDBJ databases">
        <title>Dictyobacter halimunensis sp. nov., a new member of the class Ktedonobacteria from forest soil in a geothermal area.</title>
        <authorList>
            <person name="Rachmania M.K."/>
            <person name="Ningsih F."/>
            <person name="Sakai Y."/>
            <person name="Yabe S."/>
            <person name="Yokota A."/>
            <person name="Sjamsuridzal W."/>
        </authorList>
    </citation>
    <scope>NUCLEOTIDE SEQUENCE [LARGE SCALE GENOMIC DNA]</scope>
    <source>
        <strain evidence="8 9">S3.2.2.5</strain>
    </source>
</reference>
<evidence type="ECO:0000256" key="1">
    <source>
        <dbReference type="ARBA" id="ARBA00004141"/>
    </source>
</evidence>
<proteinExistence type="inferred from homology"/>
<evidence type="ECO:0000256" key="5">
    <source>
        <dbReference type="ARBA" id="ARBA00023136"/>
    </source>
</evidence>
<comment type="similarity">
    <text evidence="2">Belongs to the GtrA family.</text>
</comment>
<dbReference type="EMBL" id="BSRI01000002">
    <property type="protein sequence ID" value="GLV60689.1"/>
    <property type="molecule type" value="Genomic_DNA"/>
</dbReference>
<dbReference type="PANTHER" id="PTHR38459:SF1">
    <property type="entry name" value="PROPHAGE BACTOPRENOL-LINKED GLUCOSE TRANSLOCASE HOMOLOG"/>
    <property type="match status" value="1"/>
</dbReference>
<dbReference type="RefSeq" id="WP_338257826.1">
    <property type="nucleotide sequence ID" value="NZ_BSRI01000002.1"/>
</dbReference>
<evidence type="ECO:0000313" key="9">
    <source>
        <dbReference type="Proteomes" id="UP001344906"/>
    </source>
</evidence>
<accession>A0ABQ6G2E0</accession>
<evidence type="ECO:0000259" key="7">
    <source>
        <dbReference type="Pfam" id="PF04138"/>
    </source>
</evidence>
<feature type="transmembrane region" description="Helical" evidence="6">
    <location>
        <begin position="16"/>
        <end position="38"/>
    </location>
</feature>
<feature type="domain" description="GtrA/DPMS transmembrane" evidence="7">
    <location>
        <begin position="15"/>
        <end position="150"/>
    </location>
</feature>
<feature type="transmembrane region" description="Helical" evidence="6">
    <location>
        <begin position="128"/>
        <end position="145"/>
    </location>
</feature>
<dbReference type="Pfam" id="PF04138">
    <property type="entry name" value="GtrA_DPMS_TM"/>
    <property type="match status" value="1"/>
</dbReference>
<keyword evidence="5 6" id="KW-0472">Membrane</keyword>
<evidence type="ECO:0000313" key="8">
    <source>
        <dbReference type="EMBL" id="GLV60689.1"/>
    </source>
</evidence>
<evidence type="ECO:0000256" key="2">
    <source>
        <dbReference type="ARBA" id="ARBA00009399"/>
    </source>
</evidence>
<feature type="transmembrane region" description="Helical" evidence="6">
    <location>
        <begin position="99"/>
        <end position="122"/>
    </location>
</feature>
<dbReference type="InterPro" id="IPR007267">
    <property type="entry name" value="GtrA_DPMS_TM"/>
</dbReference>
<gene>
    <name evidence="8" type="ORF">KDH_75080</name>
</gene>
<evidence type="ECO:0000256" key="3">
    <source>
        <dbReference type="ARBA" id="ARBA00022692"/>
    </source>
</evidence>